<keyword evidence="4" id="KW-1185">Reference proteome</keyword>
<proteinExistence type="predicted"/>
<accession>A0A151RTA9</accession>
<sequence length="136" mass="14896">MTGKHSEWIIDTGASSHMTGNLSLLCGLRDVVGCPMRLPDGKQLMTNKEGTVTLDGGLKVENVLYVPTLSCNLLSISQLTNETNYVVYFTNNLCVMQDCTSKMLTGVGEQRDGLYFFKGIRSEKAHKANGTCELNL</sequence>
<dbReference type="AlphaFoldDB" id="A0A151RTA9"/>
<evidence type="ECO:0000259" key="1">
    <source>
        <dbReference type="Pfam" id="PF22936"/>
    </source>
</evidence>
<dbReference type="Gramene" id="C.cajan_30196.t">
    <property type="protein sequence ID" value="C.cajan_30196.t.cds1"/>
    <property type="gene ID" value="C.cajan_30196"/>
</dbReference>
<feature type="domain" description="Retrovirus-related Pol polyprotein from transposon TNT 1-94-like beta-barrel" evidence="1">
    <location>
        <begin position="8"/>
        <end position="82"/>
    </location>
</feature>
<evidence type="ECO:0000313" key="4">
    <source>
        <dbReference type="Proteomes" id="UP000075243"/>
    </source>
</evidence>
<dbReference type="EMBL" id="KQ483580">
    <property type="protein sequence ID" value="KYP45743.1"/>
    <property type="molecule type" value="Genomic_DNA"/>
</dbReference>
<dbReference type="InterPro" id="IPR054722">
    <property type="entry name" value="PolX-like_BBD"/>
</dbReference>
<evidence type="ECO:0000313" key="3">
    <source>
        <dbReference type="EMBL" id="KYP45757.1"/>
    </source>
</evidence>
<dbReference type="EMBL" id="KQ483580">
    <property type="protein sequence ID" value="KYP45757.1"/>
    <property type="molecule type" value="Genomic_DNA"/>
</dbReference>
<dbReference type="Proteomes" id="UP000075243">
    <property type="component" value="Unassembled WGS sequence"/>
</dbReference>
<dbReference type="Pfam" id="PF22936">
    <property type="entry name" value="Pol_BBD"/>
    <property type="match status" value="1"/>
</dbReference>
<gene>
    <name evidence="2" type="ORF">KK1_032670</name>
    <name evidence="3" type="ORF">KK1_032684</name>
</gene>
<reference evidence="3 4" key="1">
    <citation type="journal article" date="2012" name="Nat. Biotechnol.">
        <title>Draft genome sequence of pigeonpea (Cajanus cajan), an orphan legume crop of resource-poor farmers.</title>
        <authorList>
            <person name="Varshney R.K."/>
            <person name="Chen W."/>
            <person name="Li Y."/>
            <person name="Bharti A.K."/>
            <person name="Saxena R.K."/>
            <person name="Schlueter J.A."/>
            <person name="Donoghue M.T."/>
            <person name="Azam S."/>
            <person name="Fan G."/>
            <person name="Whaley A.M."/>
            <person name="Farmer A.D."/>
            <person name="Sheridan J."/>
            <person name="Iwata A."/>
            <person name="Tuteja R."/>
            <person name="Penmetsa R.V."/>
            <person name="Wu W."/>
            <person name="Upadhyaya H.D."/>
            <person name="Yang S.P."/>
            <person name="Shah T."/>
            <person name="Saxena K.B."/>
            <person name="Michael T."/>
            <person name="McCombie W.R."/>
            <person name="Yang B."/>
            <person name="Zhang G."/>
            <person name="Yang H."/>
            <person name="Wang J."/>
            <person name="Spillane C."/>
            <person name="Cook D.R."/>
            <person name="May G.D."/>
            <person name="Xu X."/>
            <person name="Jackson S.A."/>
        </authorList>
    </citation>
    <scope>NUCLEOTIDE SEQUENCE [LARGE SCALE GENOMIC DNA]</scope>
    <source>
        <strain evidence="4">cv. Asha</strain>
    </source>
</reference>
<name>A0A151RTA9_CAJCA</name>
<evidence type="ECO:0000313" key="2">
    <source>
        <dbReference type="EMBL" id="KYP45743.1"/>
    </source>
</evidence>
<dbReference type="Gramene" id="C.cajan_30182.t">
    <property type="protein sequence ID" value="C.cajan_30182.t.cds1"/>
    <property type="gene ID" value="C.cajan_30182"/>
</dbReference>
<organism evidence="3 4">
    <name type="scientific">Cajanus cajan</name>
    <name type="common">Pigeon pea</name>
    <name type="synonym">Cajanus indicus</name>
    <dbReference type="NCBI Taxonomy" id="3821"/>
    <lineage>
        <taxon>Eukaryota</taxon>
        <taxon>Viridiplantae</taxon>
        <taxon>Streptophyta</taxon>
        <taxon>Embryophyta</taxon>
        <taxon>Tracheophyta</taxon>
        <taxon>Spermatophyta</taxon>
        <taxon>Magnoliopsida</taxon>
        <taxon>eudicotyledons</taxon>
        <taxon>Gunneridae</taxon>
        <taxon>Pentapetalae</taxon>
        <taxon>rosids</taxon>
        <taxon>fabids</taxon>
        <taxon>Fabales</taxon>
        <taxon>Fabaceae</taxon>
        <taxon>Papilionoideae</taxon>
        <taxon>50 kb inversion clade</taxon>
        <taxon>NPAAA clade</taxon>
        <taxon>indigoferoid/millettioid clade</taxon>
        <taxon>Phaseoleae</taxon>
        <taxon>Cajanus</taxon>
    </lineage>
</organism>
<protein>
    <recommendedName>
        <fullName evidence="1">Retrovirus-related Pol polyprotein from transposon TNT 1-94-like beta-barrel domain-containing protein</fullName>
    </recommendedName>
</protein>